<evidence type="ECO:0000313" key="2">
    <source>
        <dbReference type="EMBL" id="MDN4120559.1"/>
    </source>
</evidence>
<dbReference type="RefSeq" id="WP_266122135.1">
    <property type="nucleotide sequence ID" value="NZ_JAJHNU010000001.1"/>
</dbReference>
<proteinExistence type="predicted"/>
<protein>
    <submittedName>
        <fullName evidence="2">Alpha/beta hydrolase</fullName>
    </submittedName>
</protein>
<accession>A0ABT8EGZ4</accession>
<reference evidence="2" key="1">
    <citation type="submission" date="2021-11" db="EMBL/GenBank/DDBJ databases">
        <title>Draft genome sequence of Alcaligenes endophyticus type strain CCUG 75668T.</title>
        <authorList>
            <person name="Salva-Serra F."/>
            <person name="Duran R.E."/>
            <person name="Seeger M."/>
            <person name="Moore E.R.B."/>
            <person name="Jaen-Luchoro D."/>
        </authorList>
    </citation>
    <scope>NUCLEOTIDE SEQUENCE</scope>
    <source>
        <strain evidence="2">CCUG 75668</strain>
    </source>
</reference>
<dbReference type="InterPro" id="IPR000073">
    <property type="entry name" value="AB_hydrolase_1"/>
</dbReference>
<organism evidence="2 3">
    <name type="scientific">Alcaligenes endophyticus</name>
    <dbReference type="NCBI Taxonomy" id="1929088"/>
    <lineage>
        <taxon>Bacteria</taxon>
        <taxon>Pseudomonadati</taxon>
        <taxon>Pseudomonadota</taxon>
        <taxon>Betaproteobacteria</taxon>
        <taxon>Burkholderiales</taxon>
        <taxon>Alcaligenaceae</taxon>
        <taxon>Alcaligenes</taxon>
    </lineage>
</organism>
<dbReference type="Pfam" id="PF12697">
    <property type="entry name" value="Abhydrolase_6"/>
    <property type="match status" value="1"/>
</dbReference>
<dbReference type="PANTHER" id="PTHR43689">
    <property type="entry name" value="HYDROLASE"/>
    <property type="match status" value="1"/>
</dbReference>
<evidence type="ECO:0000259" key="1">
    <source>
        <dbReference type="Pfam" id="PF12697"/>
    </source>
</evidence>
<gene>
    <name evidence="2" type="ORF">LMS43_04580</name>
</gene>
<dbReference type="Proteomes" id="UP001168613">
    <property type="component" value="Unassembled WGS sequence"/>
</dbReference>
<dbReference type="InterPro" id="IPR029058">
    <property type="entry name" value="AB_hydrolase_fold"/>
</dbReference>
<dbReference type="SUPFAM" id="SSF53474">
    <property type="entry name" value="alpha/beta-Hydrolases"/>
    <property type="match status" value="1"/>
</dbReference>
<dbReference type="EMBL" id="JAJHNU010000001">
    <property type="protein sequence ID" value="MDN4120559.1"/>
    <property type="molecule type" value="Genomic_DNA"/>
</dbReference>
<dbReference type="Gene3D" id="3.40.50.1820">
    <property type="entry name" value="alpha/beta hydrolase"/>
    <property type="match status" value="1"/>
</dbReference>
<feature type="domain" description="AB hydrolase-1" evidence="1">
    <location>
        <begin position="32"/>
        <end position="250"/>
    </location>
</feature>
<evidence type="ECO:0000313" key="3">
    <source>
        <dbReference type="Proteomes" id="UP001168613"/>
    </source>
</evidence>
<dbReference type="GO" id="GO:0016787">
    <property type="term" value="F:hydrolase activity"/>
    <property type="evidence" value="ECO:0007669"/>
    <property type="project" value="UniProtKB-KW"/>
</dbReference>
<dbReference type="PANTHER" id="PTHR43689:SF8">
    <property type="entry name" value="ALPHA_BETA-HYDROLASES SUPERFAMILY PROTEIN"/>
    <property type="match status" value="1"/>
</dbReference>
<comment type="caution">
    <text evidence="2">The sequence shown here is derived from an EMBL/GenBank/DDBJ whole genome shotgun (WGS) entry which is preliminary data.</text>
</comment>
<keyword evidence="3" id="KW-1185">Reference proteome</keyword>
<name>A0ABT8EGZ4_9BURK</name>
<sequence>MSHSDYISLSWQDREIKLEYQWLNADADGPLLIFLHEGLGSISMWRDWPAQLCQTTQSRGLVFSRYAYGRSTPRPPAEQWLPDFMHQQAWEVLPKLLEALELKNEKPVLIGHSDGASIALLYASRYSHCMRGLVAIAPHLFVEEVSLSSIAVARENYVNTPLRERLARHHLDVDSAFWGWNDIWLHPEFKSWNIEAEVAQISCPILAVQGADDEYGTLEQIRTIQLLVPSTKLAILADCGHSPHRDQSAALTNHIQQFLSALSA</sequence>
<keyword evidence="2" id="KW-0378">Hydrolase</keyword>